<dbReference type="AlphaFoldDB" id="A0A6I6JPX4"/>
<gene>
    <name evidence="1" type="ORF">GM418_15500</name>
</gene>
<proteinExistence type="predicted"/>
<keyword evidence="2" id="KW-1185">Reference proteome</keyword>
<dbReference type="PANTHER" id="PTHR43190">
    <property type="entry name" value="N-ACETYL-D-GLUCOSAMINE KINASE"/>
    <property type="match status" value="1"/>
</dbReference>
<dbReference type="KEGG" id="mcos:GM418_15500"/>
<dbReference type="Proteomes" id="UP000428260">
    <property type="component" value="Chromosome"/>
</dbReference>
<accession>A0A6I6JPX4</accession>
<dbReference type="Gene3D" id="1.10.720.160">
    <property type="match status" value="1"/>
</dbReference>
<evidence type="ECO:0000313" key="1">
    <source>
        <dbReference type="EMBL" id="QGY45026.1"/>
    </source>
</evidence>
<dbReference type="EMBL" id="CP046401">
    <property type="protein sequence ID" value="QGY45026.1"/>
    <property type="molecule type" value="Genomic_DNA"/>
</dbReference>
<dbReference type="CDD" id="cd24079">
    <property type="entry name" value="ASKHA_NBD_PG1100-like"/>
    <property type="match status" value="1"/>
</dbReference>
<protein>
    <submittedName>
        <fullName evidence="1">ATPase</fullName>
    </submittedName>
</protein>
<dbReference type="InterPro" id="IPR052519">
    <property type="entry name" value="Euk-type_GlcNAc_Kinase"/>
</dbReference>
<reference evidence="1 2" key="1">
    <citation type="submission" date="2019-11" db="EMBL/GenBank/DDBJ databases">
        <authorList>
            <person name="Zheng R.K."/>
            <person name="Sun C.M."/>
        </authorList>
    </citation>
    <scope>NUCLEOTIDE SEQUENCE [LARGE SCALE GENOMIC DNA]</scope>
    <source>
        <strain evidence="1 2">WC007</strain>
    </source>
</reference>
<name>A0A6I6JPX4_9BACT</name>
<evidence type="ECO:0000313" key="2">
    <source>
        <dbReference type="Proteomes" id="UP000428260"/>
    </source>
</evidence>
<organism evidence="1 2">
    <name type="scientific">Maribellus comscasis</name>
    <dbReference type="NCBI Taxonomy" id="2681766"/>
    <lineage>
        <taxon>Bacteria</taxon>
        <taxon>Pseudomonadati</taxon>
        <taxon>Bacteroidota</taxon>
        <taxon>Bacteroidia</taxon>
        <taxon>Marinilabiliales</taxon>
        <taxon>Prolixibacteraceae</taxon>
        <taxon>Maribellus</taxon>
    </lineage>
</organism>
<dbReference type="SUPFAM" id="SSF53067">
    <property type="entry name" value="Actin-like ATPase domain"/>
    <property type="match status" value="2"/>
</dbReference>
<dbReference type="InterPro" id="IPR043129">
    <property type="entry name" value="ATPase_NBD"/>
</dbReference>
<sequence length="279" mass="31335">MILIADSGSTKTKWCFISDKNKAEFLLTNGINPYFRTTEDIVEELKLELIPNLSGRVRSIHFYGAGIVNTEIAKVVEDALKVLFPGATIETNSDLFAAARATLQNKKGIACILGTGSNSCLYDGEKIVEHVPPLGFILGDEGGGVVLGRKILSDFLKGLMPETLVEKFRQSHPFQYADYLQKVYKEERPNKFLASFVPFIHENIQNDYCKKLVEKSFEEFLIRNVFQYSGCQIHPVCFVGSVAFYFEDVLRAVLLENKLNSGIVLQEPLKGLIKFHTKN</sequence>
<dbReference type="Gene3D" id="3.30.420.40">
    <property type="match status" value="2"/>
</dbReference>
<dbReference type="PANTHER" id="PTHR43190:SF3">
    <property type="entry name" value="N-ACETYL-D-GLUCOSAMINE KINASE"/>
    <property type="match status" value="1"/>
</dbReference>
<dbReference type="RefSeq" id="WP_158867897.1">
    <property type="nucleotide sequence ID" value="NZ_CP046401.1"/>
</dbReference>